<dbReference type="EMBL" id="CACVKT020009142">
    <property type="protein sequence ID" value="CAC5420474.1"/>
    <property type="molecule type" value="Genomic_DNA"/>
</dbReference>
<organism evidence="1 2">
    <name type="scientific">Mytilus coruscus</name>
    <name type="common">Sea mussel</name>
    <dbReference type="NCBI Taxonomy" id="42192"/>
    <lineage>
        <taxon>Eukaryota</taxon>
        <taxon>Metazoa</taxon>
        <taxon>Spiralia</taxon>
        <taxon>Lophotrochozoa</taxon>
        <taxon>Mollusca</taxon>
        <taxon>Bivalvia</taxon>
        <taxon>Autobranchia</taxon>
        <taxon>Pteriomorphia</taxon>
        <taxon>Mytilida</taxon>
        <taxon>Mytiloidea</taxon>
        <taxon>Mytilidae</taxon>
        <taxon>Mytilinae</taxon>
        <taxon>Mytilus</taxon>
    </lineage>
</organism>
<reference evidence="1 2" key="1">
    <citation type="submission" date="2020-06" db="EMBL/GenBank/DDBJ databases">
        <authorList>
            <person name="Li R."/>
            <person name="Bekaert M."/>
        </authorList>
    </citation>
    <scope>NUCLEOTIDE SEQUENCE [LARGE SCALE GENOMIC DNA]</scope>
    <source>
        <strain evidence="2">wild</strain>
    </source>
</reference>
<dbReference type="Proteomes" id="UP000507470">
    <property type="component" value="Unassembled WGS sequence"/>
</dbReference>
<dbReference type="AlphaFoldDB" id="A0A6J8EIK0"/>
<dbReference type="OrthoDB" id="6061134at2759"/>
<dbReference type="Gene3D" id="3.40.50.1110">
    <property type="entry name" value="SGNH hydrolase"/>
    <property type="match status" value="1"/>
</dbReference>
<dbReference type="InterPro" id="IPR036514">
    <property type="entry name" value="SGNH_hydro_sf"/>
</dbReference>
<evidence type="ECO:0000313" key="2">
    <source>
        <dbReference type="Proteomes" id="UP000507470"/>
    </source>
</evidence>
<accession>A0A6J8EIK0</accession>
<gene>
    <name evidence="1" type="ORF">MCOR_52694</name>
</gene>
<sequence length="294" mass="34662">MSVNKIIKEYKRVYNLFKRQGLSRETVLFTDSKGFSVDKVVPDSVRDKFHIVAKSGTTATTDEHLINLFAKLEELKLKDPIILIWFGTCEITTKGKYIYLRNYPYQNIESILTGYRELRDKILARFKYVLIIFLECPYYSISTFNKTIREGKKNKGILDQNNNRTKPTNYSLVVKKYSGTRIVTKKERNKRHYPALVIDKTKGFRSVTQASSLDKELCYQVDYYNRQLKLLNKKYRAPRFSQDQIISNKPKNKTRVRYRKNYKLLSDGIHPNRTLAKLWVYEMVELSLEVSETC</sequence>
<proteinExistence type="predicted"/>
<protein>
    <submittedName>
        <fullName evidence="1">Uncharacterized protein</fullName>
    </submittedName>
</protein>
<evidence type="ECO:0000313" key="1">
    <source>
        <dbReference type="EMBL" id="CAC5420474.1"/>
    </source>
</evidence>
<name>A0A6J8EIK0_MYTCO</name>
<keyword evidence="2" id="KW-1185">Reference proteome</keyword>
<dbReference type="SUPFAM" id="SSF52266">
    <property type="entry name" value="SGNH hydrolase"/>
    <property type="match status" value="1"/>
</dbReference>